<proteinExistence type="predicted"/>
<dbReference type="Pfam" id="PF01047">
    <property type="entry name" value="MarR"/>
    <property type="match status" value="1"/>
</dbReference>
<sequence length="157" mass="17646">MSSGRGVHRFDSPEQEAFLNLWRTYDRLRALEDELFAGFELTPQLYNLLRLLKAARPAAVPTLALADRLVSRAPDVTRMLDKLEARGLVSRVRSVEDRRSVLVEVTDAGLALLARIAAPLRACHARQLGHLSPDDLERLTELLKAARAPHETSETWQ</sequence>
<protein>
    <submittedName>
        <fullName evidence="2">HTH-type transcriptional regulator MhqR</fullName>
    </submittedName>
</protein>
<dbReference type="PROSITE" id="PS50995">
    <property type="entry name" value="HTH_MARR_2"/>
    <property type="match status" value="1"/>
</dbReference>
<dbReference type="PANTHER" id="PTHR33164:SF101">
    <property type="entry name" value="TRANSCRIPTIONAL REPRESSOR MPRA"/>
    <property type="match status" value="1"/>
</dbReference>
<keyword evidence="3" id="KW-1185">Reference proteome</keyword>
<dbReference type="GO" id="GO:0003700">
    <property type="term" value="F:DNA-binding transcription factor activity"/>
    <property type="evidence" value="ECO:0007669"/>
    <property type="project" value="InterPro"/>
</dbReference>
<organism evidence="2 3">
    <name type="scientific">Urbifossiella limnaea</name>
    <dbReference type="NCBI Taxonomy" id="2528023"/>
    <lineage>
        <taxon>Bacteria</taxon>
        <taxon>Pseudomonadati</taxon>
        <taxon>Planctomycetota</taxon>
        <taxon>Planctomycetia</taxon>
        <taxon>Gemmatales</taxon>
        <taxon>Gemmataceae</taxon>
        <taxon>Urbifossiella</taxon>
    </lineage>
</organism>
<dbReference type="OrthoDB" id="213484at2"/>
<dbReference type="Proteomes" id="UP000319576">
    <property type="component" value="Chromosome"/>
</dbReference>
<dbReference type="InterPro" id="IPR039422">
    <property type="entry name" value="MarR/SlyA-like"/>
</dbReference>
<dbReference type="InterPro" id="IPR000835">
    <property type="entry name" value="HTH_MarR-typ"/>
</dbReference>
<name>A0A517XKT8_9BACT</name>
<dbReference type="AlphaFoldDB" id="A0A517XKT8"/>
<dbReference type="InterPro" id="IPR036390">
    <property type="entry name" value="WH_DNA-bd_sf"/>
</dbReference>
<dbReference type="PANTHER" id="PTHR33164">
    <property type="entry name" value="TRANSCRIPTIONAL REGULATOR, MARR FAMILY"/>
    <property type="match status" value="1"/>
</dbReference>
<evidence type="ECO:0000259" key="1">
    <source>
        <dbReference type="PROSITE" id="PS50995"/>
    </source>
</evidence>
<evidence type="ECO:0000313" key="3">
    <source>
        <dbReference type="Proteomes" id="UP000319576"/>
    </source>
</evidence>
<evidence type="ECO:0000313" key="2">
    <source>
        <dbReference type="EMBL" id="QDU18132.1"/>
    </source>
</evidence>
<dbReference type="InterPro" id="IPR036388">
    <property type="entry name" value="WH-like_DNA-bd_sf"/>
</dbReference>
<feature type="domain" description="HTH marR-type" evidence="1">
    <location>
        <begin position="14"/>
        <end position="148"/>
    </location>
</feature>
<dbReference type="KEGG" id="uli:ETAA1_00150"/>
<gene>
    <name evidence="2" type="primary">mhqR</name>
    <name evidence="2" type="ORF">ETAA1_00150</name>
</gene>
<dbReference type="SUPFAM" id="SSF46785">
    <property type="entry name" value="Winged helix' DNA-binding domain"/>
    <property type="match status" value="1"/>
</dbReference>
<dbReference type="EMBL" id="CP036273">
    <property type="protein sequence ID" value="QDU18132.1"/>
    <property type="molecule type" value="Genomic_DNA"/>
</dbReference>
<reference evidence="2 3" key="1">
    <citation type="submission" date="2019-02" db="EMBL/GenBank/DDBJ databases">
        <title>Deep-cultivation of Planctomycetes and their phenomic and genomic characterization uncovers novel biology.</title>
        <authorList>
            <person name="Wiegand S."/>
            <person name="Jogler M."/>
            <person name="Boedeker C."/>
            <person name="Pinto D."/>
            <person name="Vollmers J."/>
            <person name="Rivas-Marin E."/>
            <person name="Kohn T."/>
            <person name="Peeters S.H."/>
            <person name="Heuer A."/>
            <person name="Rast P."/>
            <person name="Oberbeckmann S."/>
            <person name="Bunk B."/>
            <person name="Jeske O."/>
            <person name="Meyerdierks A."/>
            <person name="Storesund J.E."/>
            <person name="Kallscheuer N."/>
            <person name="Luecker S."/>
            <person name="Lage O.M."/>
            <person name="Pohl T."/>
            <person name="Merkel B.J."/>
            <person name="Hornburger P."/>
            <person name="Mueller R.-W."/>
            <person name="Bruemmer F."/>
            <person name="Labrenz M."/>
            <person name="Spormann A.M."/>
            <person name="Op den Camp H."/>
            <person name="Overmann J."/>
            <person name="Amann R."/>
            <person name="Jetten M.S.M."/>
            <person name="Mascher T."/>
            <person name="Medema M.H."/>
            <person name="Devos D.P."/>
            <person name="Kaster A.-K."/>
            <person name="Ovreas L."/>
            <person name="Rohde M."/>
            <person name="Galperin M.Y."/>
            <person name="Jogler C."/>
        </authorList>
    </citation>
    <scope>NUCLEOTIDE SEQUENCE [LARGE SCALE GENOMIC DNA]</scope>
    <source>
        <strain evidence="2 3">ETA_A1</strain>
    </source>
</reference>
<accession>A0A517XKT8</accession>
<dbReference type="PRINTS" id="PR00598">
    <property type="entry name" value="HTHMARR"/>
</dbReference>
<dbReference type="SMART" id="SM00347">
    <property type="entry name" value="HTH_MARR"/>
    <property type="match status" value="1"/>
</dbReference>
<dbReference type="GO" id="GO:0006950">
    <property type="term" value="P:response to stress"/>
    <property type="evidence" value="ECO:0007669"/>
    <property type="project" value="TreeGrafter"/>
</dbReference>
<dbReference type="Gene3D" id="1.10.10.10">
    <property type="entry name" value="Winged helix-like DNA-binding domain superfamily/Winged helix DNA-binding domain"/>
    <property type="match status" value="1"/>
</dbReference>